<reference evidence="1 2" key="1">
    <citation type="journal article" date="2006" name="Science">
        <title>The genome of black cottonwood, Populus trichocarpa (Torr. &amp; Gray).</title>
        <authorList>
            <person name="Tuskan G.A."/>
            <person name="Difazio S."/>
            <person name="Jansson S."/>
            <person name="Bohlmann J."/>
            <person name="Grigoriev I."/>
            <person name="Hellsten U."/>
            <person name="Putnam N."/>
            <person name="Ralph S."/>
            <person name="Rombauts S."/>
            <person name="Salamov A."/>
            <person name="Schein J."/>
            <person name="Sterck L."/>
            <person name="Aerts A."/>
            <person name="Bhalerao R.R."/>
            <person name="Bhalerao R.P."/>
            <person name="Blaudez D."/>
            <person name="Boerjan W."/>
            <person name="Brun A."/>
            <person name="Brunner A."/>
            <person name="Busov V."/>
            <person name="Campbell M."/>
            <person name="Carlson J."/>
            <person name="Chalot M."/>
            <person name="Chapman J."/>
            <person name="Chen G.L."/>
            <person name="Cooper D."/>
            <person name="Coutinho P.M."/>
            <person name="Couturier J."/>
            <person name="Covert S."/>
            <person name="Cronk Q."/>
            <person name="Cunningham R."/>
            <person name="Davis J."/>
            <person name="Degroeve S."/>
            <person name="Dejardin A."/>
            <person name="Depamphilis C."/>
            <person name="Detter J."/>
            <person name="Dirks B."/>
            <person name="Dubchak I."/>
            <person name="Duplessis S."/>
            <person name="Ehlting J."/>
            <person name="Ellis B."/>
            <person name="Gendler K."/>
            <person name="Goodstein D."/>
            <person name="Gribskov M."/>
            <person name="Grimwood J."/>
            <person name="Groover A."/>
            <person name="Gunter L."/>
            <person name="Hamberger B."/>
            <person name="Heinze B."/>
            <person name="Helariutta Y."/>
            <person name="Henrissat B."/>
            <person name="Holligan D."/>
            <person name="Holt R."/>
            <person name="Huang W."/>
            <person name="Islam-Faridi N."/>
            <person name="Jones S."/>
            <person name="Jones-Rhoades M."/>
            <person name="Jorgensen R."/>
            <person name="Joshi C."/>
            <person name="Kangasjarvi J."/>
            <person name="Karlsson J."/>
            <person name="Kelleher C."/>
            <person name="Kirkpatrick R."/>
            <person name="Kirst M."/>
            <person name="Kohler A."/>
            <person name="Kalluri U."/>
            <person name="Larimer F."/>
            <person name="Leebens-Mack J."/>
            <person name="Leple J.C."/>
            <person name="Locascio P."/>
            <person name="Lou Y."/>
            <person name="Lucas S."/>
            <person name="Martin F."/>
            <person name="Montanini B."/>
            <person name="Napoli C."/>
            <person name="Nelson D.R."/>
            <person name="Nelson C."/>
            <person name="Nieminen K."/>
            <person name="Nilsson O."/>
            <person name="Pereda V."/>
            <person name="Peter G."/>
            <person name="Philippe R."/>
            <person name="Pilate G."/>
            <person name="Poliakov A."/>
            <person name="Razumovskaya J."/>
            <person name="Richardson P."/>
            <person name="Rinaldi C."/>
            <person name="Ritland K."/>
            <person name="Rouze P."/>
            <person name="Ryaboy D."/>
            <person name="Schmutz J."/>
            <person name="Schrader J."/>
            <person name="Segerman B."/>
            <person name="Shin H."/>
            <person name="Siddiqui A."/>
            <person name="Sterky F."/>
            <person name="Terry A."/>
            <person name="Tsai C.J."/>
            <person name="Uberbacher E."/>
            <person name="Unneberg P."/>
            <person name="Vahala J."/>
            <person name="Wall K."/>
            <person name="Wessler S."/>
            <person name="Yang G."/>
            <person name="Yin T."/>
            <person name="Douglas C."/>
            <person name="Marra M."/>
            <person name="Sandberg G."/>
            <person name="Van de Peer Y."/>
            <person name="Rokhsar D."/>
        </authorList>
    </citation>
    <scope>NUCLEOTIDE SEQUENCE [LARGE SCALE GENOMIC DNA]</scope>
    <source>
        <strain evidence="2">cv. Nisqually</strain>
    </source>
</reference>
<keyword evidence="2" id="KW-1185">Reference proteome</keyword>
<evidence type="ECO:0000313" key="1">
    <source>
        <dbReference type="EMBL" id="KAI9382110.1"/>
    </source>
</evidence>
<proteinExistence type="predicted"/>
<gene>
    <name evidence="1" type="ORF">POPTR_014G083900v4</name>
</gene>
<organism evidence="1 2">
    <name type="scientific">Populus trichocarpa</name>
    <name type="common">Western balsam poplar</name>
    <name type="synonym">Populus balsamifera subsp. trichocarpa</name>
    <dbReference type="NCBI Taxonomy" id="3694"/>
    <lineage>
        <taxon>Eukaryota</taxon>
        <taxon>Viridiplantae</taxon>
        <taxon>Streptophyta</taxon>
        <taxon>Embryophyta</taxon>
        <taxon>Tracheophyta</taxon>
        <taxon>Spermatophyta</taxon>
        <taxon>Magnoliopsida</taxon>
        <taxon>eudicotyledons</taxon>
        <taxon>Gunneridae</taxon>
        <taxon>Pentapetalae</taxon>
        <taxon>rosids</taxon>
        <taxon>fabids</taxon>
        <taxon>Malpighiales</taxon>
        <taxon>Salicaceae</taxon>
        <taxon>Saliceae</taxon>
        <taxon>Populus</taxon>
    </lineage>
</organism>
<protein>
    <submittedName>
        <fullName evidence="1">Uncharacterized protein</fullName>
    </submittedName>
</protein>
<dbReference type="EMBL" id="CM009303">
    <property type="protein sequence ID" value="KAI9382110.1"/>
    <property type="molecule type" value="Genomic_DNA"/>
</dbReference>
<dbReference type="Proteomes" id="UP000006729">
    <property type="component" value="Chromosome 14"/>
</dbReference>
<comment type="caution">
    <text evidence="1">The sequence shown here is derived from an EMBL/GenBank/DDBJ whole genome shotgun (WGS) entry which is preliminary data.</text>
</comment>
<sequence>MAPVVQGQQVVPDNLRKQLAVAVRSVQWSYAVFWSQSTRQQGVLEWGDGYYNGDIKTRKVEAMELKADKIGLQRSEQLRELYESLLEGETGLQATRSSPALSPEDLSDEEWYYLVCMSFVFNPGEGLPGRALANKQPIWLCNAQYADSKVFSRSLLAKSASIQTVVCFPYLEGVIELGVTELVTEDPGLIQHIKASLLDFSKPVCSDKSFSAAHNKDDDKDPMSTRISHEIVDTLALENLYTPTEDIESEQEGINYLHGNVCEEFNRNSPDDFSNGYEHNLVTEDSFMLEDLKEGASQVQSWHSMDDEFSDDVRDSMNSSDCISEVFVKQGKVVPSSKGKDISHLQLKVLQEGNHTKLSSLDPGADDDLHYRRTAFVILKSSSQLIENPCFQSGDYKSSFVGWKKGAADGYKPRIQQKMLKKILFAAPLMHGGHSIRSDKENAGKDCLKNLEGCETCKLHFESEKQKENEKYLALESIVASINEIDKASILSDTINYPRQLESRVAELESCTGSTDYEARSRSYMGMVDRTSDNHGIKKPWINKRKARDIDEAELELDEVAPKDGMPVDLKVCMKEKEILIEMRCPYREYMLLDILDEANKRQLDVLSVHSSTLDGIFTLTLKSKRGSASFTRRDDQTSTSENCRQDLSRHLSTYQPALERFLHSVEISS</sequence>
<name>A0ACC0RZ54_POPTR</name>
<accession>A0ACC0RZ54</accession>
<evidence type="ECO:0000313" key="2">
    <source>
        <dbReference type="Proteomes" id="UP000006729"/>
    </source>
</evidence>